<dbReference type="AGR" id="Xenbase:XB-GENE-5956409"/>
<feature type="compositionally biased region" description="Basic and acidic residues" evidence="1">
    <location>
        <begin position="57"/>
        <end position="66"/>
    </location>
</feature>
<proteinExistence type="predicted"/>
<feature type="compositionally biased region" description="Basic and acidic residues" evidence="1">
    <location>
        <begin position="188"/>
        <end position="218"/>
    </location>
</feature>
<feature type="compositionally biased region" description="Basic and acidic residues" evidence="1">
    <location>
        <begin position="296"/>
        <end position="312"/>
    </location>
</feature>
<feature type="compositionally biased region" description="Basic and acidic residues" evidence="1">
    <location>
        <begin position="235"/>
        <end position="282"/>
    </location>
</feature>
<dbReference type="Pfam" id="PF15255">
    <property type="entry name" value="CAP-ZIP_m"/>
    <property type="match status" value="1"/>
</dbReference>
<dbReference type="EMBL" id="CM004469">
    <property type="protein sequence ID" value="OCT91357.1"/>
    <property type="molecule type" value="Genomic_DNA"/>
</dbReference>
<dbReference type="Proteomes" id="UP000694892">
    <property type="component" value="Chromosome 2S"/>
</dbReference>
<sequence>MEGKSADISSAEEAPVPSVAKLAGIFGEQRNSPRKEIPPPKPTRRRPPCSLPLYKPEVTHNDEERVSPPACLQSKIKVKSSPLIEKLQANLVFPPVVLLPGGGGLPKSPGLKVMTSPFSSPPLTPGSPGIQSRSSESDETPVSFENPPEGAHTLSTAKLRTKGSIKRRPPSRRFRKSLTEFGTEDEVESSKTAKENGEKTQDADEVFNPKEKQNKEESELLTETQEETSKPTGESSEKSEEEKSGDGKETETERESDANQGDEDTKKDCEKETTVNESDPKEPTIAPTGPTNIETTEEKPCDLLGKDADAEGSKSNGETWTKKIEGFTVTNKGGQMIFVTTSFAKFSAVFPETTYYKHGS</sequence>
<feature type="region of interest" description="Disordered" evidence="1">
    <location>
        <begin position="1"/>
        <end position="67"/>
    </location>
</feature>
<gene>
    <name evidence="5" type="primary">rcsd1.S</name>
    <name evidence="3" type="ORF">XELAEV_18014408mg</name>
</gene>
<evidence type="ECO:0000256" key="1">
    <source>
        <dbReference type="SAM" id="MobiDB-lite"/>
    </source>
</evidence>
<name>A0A974DGR0_XENLA</name>
<dbReference type="GeneID" id="493580"/>
<evidence type="ECO:0000313" key="5">
    <source>
        <dbReference type="Xenbase" id="XB-GENE-5956409"/>
    </source>
</evidence>
<dbReference type="Xenbase" id="XB-GENE-5956409">
    <property type="gene designation" value="rcsd1.S"/>
</dbReference>
<feature type="domain" description="FAM21/CAPZIP" evidence="2">
    <location>
        <begin position="77"/>
        <end position="194"/>
    </location>
</feature>
<feature type="compositionally biased region" description="Basic residues" evidence="1">
    <location>
        <begin position="159"/>
        <end position="176"/>
    </location>
</feature>
<dbReference type="CTD" id="493580"/>
<feature type="region of interest" description="Disordered" evidence="1">
    <location>
        <begin position="103"/>
        <end position="319"/>
    </location>
</feature>
<dbReference type="OrthoDB" id="9450049at2759"/>
<dbReference type="KEGG" id="xla:493580"/>
<dbReference type="RefSeq" id="NP_001087940.1">
    <property type="nucleotide sequence ID" value="NM_001094471.1"/>
</dbReference>
<dbReference type="InterPro" id="IPR029341">
    <property type="entry name" value="FAM21/CAPZIP"/>
</dbReference>
<reference evidence="4" key="1">
    <citation type="journal article" date="2016" name="Nature">
        <title>Genome evolution in the allotetraploid frog Xenopus laevis.</title>
        <authorList>
            <person name="Session A.M."/>
            <person name="Uno Y."/>
            <person name="Kwon T."/>
            <person name="Chapman J.A."/>
            <person name="Toyoda A."/>
            <person name="Takahashi S."/>
            <person name="Fukui A."/>
            <person name="Hikosaka A."/>
            <person name="Suzuki A."/>
            <person name="Kondo M."/>
            <person name="van Heeringen S.J."/>
            <person name="Quigley I."/>
            <person name="Heinz S."/>
            <person name="Ogino H."/>
            <person name="Ochi H."/>
            <person name="Hellsten U."/>
            <person name="Lyons J.B."/>
            <person name="Simakov O."/>
            <person name="Putnam N."/>
            <person name="Stites J."/>
            <person name="Kuroki Y."/>
            <person name="Tanaka T."/>
            <person name="Michiue T."/>
            <person name="Watanabe M."/>
            <person name="Bogdanovic O."/>
            <person name="Lister R."/>
            <person name="Georgiou G."/>
            <person name="Paranjpe S.S."/>
            <person name="van Kruijsbergen I."/>
            <person name="Shu S."/>
            <person name="Carlson J."/>
            <person name="Kinoshita T."/>
            <person name="Ohta Y."/>
            <person name="Mawaribuchi S."/>
            <person name="Jenkins J."/>
            <person name="Grimwood J."/>
            <person name="Schmutz J."/>
            <person name="Mitros T."/>
            <person name="Mozaffari S.V."/>
            <person name="Suzuki Y."/>
            <person name="Haramoto Y."/>
            <person name="Yamamoto T.S."/>
            <person name="Takagi C."/>
            <person name="Heald R."/>
            <person name="Miller K."/>
            <person name="Haudenschild C."/>
            <person name="Kitzman J."/>
            <person name="Nakayama T."/>
            <person name="Izutsu Y."/>
            <person name="Robert J."/>
            <person name="Fortriede J."/>
            <person name="Burns K."/>
            <person name="Lotay V."/>
            <person name="Karimi K."/>
            <person name="Yasuoka Y."/>
            <person name="Dichmann D.S."/>
            <person name="Flajnik M.F."/>
            <person name="Houston D.W."/>
            <person name="Shendure J."/>
            <person name="DuPasquier L."/>
            <person name="Vize P.D."/>
            <person name="Zorn A.M."/>
            <person name="Ito M."/>
            <person name="Marcotte E.M."/>
            <person name="Wallingford J.B."/>
            <person name="Ito Y."/>
            <person name="Asashima M."/>
            <person name="Ueno N."/>
            <person name="Matsuda Y."/>
            <person name="Veenstra G.J."/>
            <person name="Fujiyama A."/>
            <person name="Harland R.M."/>
            <person name="Taira M."/>
            <person name="Rokhsar D.S."/>
        </authorList>
    </citation>
    <scope>NUCLEOTIDE SEQUENCE [LARGE SCALE GENOMIC DNA]</scope>
    <source>
        <strain evidence="4">J</strain>
    </source>
</reference>
<evidence type="ECO:0000313" key="3">
    <source>
        <dbReference type="EMBL" id="OCT91357.1"/>
    </source>
</evidence>
<evidence type="ECO:0000259" key="2">
    <source>
        <dbReference type="Pfam" id="PF15255"/>
    </source>
</evidence>
<evidence type="ECO:0000313" key="4">
    <source>
        <dbReference type="Proteomes" id="UP000694892"/>
    </source>
</evidence>
<organism evidence="3 4">
    <name type="scientific">Xenopus laevis</name>
    <name type="common">African clawed frog</name>
    <dbReference type="NCBI Taxonomy" id="8355"/>
    <lineage>
        <taxon>Eukaryota</taxon>
        <taxon>Metazoa</taxon>
        <taxon>Chordata</taxon>
        <taxon>Craniata</taxon>
        <taxon>Vertebrata</taxon>
        <taxon>Euteleostomi</taxon>
        <taxon>Amphibia</taxon>
        <taxon>Batrachia</taxon>
        <taxon>Anura</taxon>
        <taxon>Pipoidea</taxon>
        <taxon>Pipidae</taxon>
        <taxon>Xenopodinae</taxon>
        <taxon>Xenopus</taxon>
        <taxon>Xenopus</taxon>
    </lineage>
</organism>
<protein>
    <recommendedName>
        <fullName evidence="2">FAM21/CAPZIP domain-containing protein</fullName>
    </recommendedName>
</protein>
<dbReference type="AlphaFoldDB" id="A0A974DGR0"/>
<accession>A0A974DGR0</accession>